<keyword evidence="4" id="KW-1185">Reference proteome</keyword>
<feature type="coiled-coil region" evidence="1">
    <location>
        <begin position="129"/>
        <end position="163"/>
    </location>
</feature>
<evidence type="ECO:0000313" key="4">
    <source>
        <dbReference type="Proteomes" id="UP000000809"/>
    </source>
</evidence>
<dbReference type="PANTHER" id="PTHR30438:SF2">
    <property type="entry name" value="MEMBRANE PROTEIN"/>
    <property type="match status" value="1"/>
</dbReference>
<accession>Q9CJL6</accession>
<organism evidence="3 4">
    <name type="scientific">Pasteurella multocida (strain Pm70)</name>
    <dbReference type="NCBI Taxonomy" id="272843"/>
    <lineage>
        <taxon>Bacteria</taxon>
        <taxon>Pseudomonadati</taxon>
        <taxon>Pseudomonadota</taxon>
        <taxon>Gammaproteobacteria</taxon>
        <taxon>Pasteurellales</taxon>
        <taxon>Pasteurellaceae</taxon>
        <taxon>Pasteurella</taxon>
    </lineage>
</organism>
<feature type="domain" description="CzcB-like barrel-sandwich hybrid" evidence="2">
    <location>
        <begin position="92"/>
        <end position="256"/>
    </location>
</feature>
<proteinExistence type="predicted"/>
<dbReference type="Gene3D" id="2.40.30.170">
    <property type="match status" value="1"/>
</dbReference>
<dbReference type="Pfam" id="PF25973">
    <property type="entry name" value="BSH_CzcB"/>
    <property type="match status" value="1"/>
</dbReference>
<dbReference type="KEGG" id="pmu:PM1983"/>
<evidence type="ECO:0000313" key="3">
    <source>
        <dbReference type="EMBL" id="AAK04067.1"/>
    </source>
</evidence>
<dbReference type="InterPro" id="IPR058647">
    <property type="entry name" value="BSH_CzcB-like"/>
</dbReference>
<dbReference type="EnsemblBacteria" id="AAK04067">
    <property type="protein sequence ID" value="AAK04067"/>
    <property type="gene ID" value="PM1983"/>
</dbReference>
<dbReference type="EMBL" id="AE004439">
    <property type="protein sequence ID" value="AAK04067.1"/>
    <property type="molecule type" value="Genomic_DNA"/>
</dbReference>
<dbReference type="HOGENOM" id="CLU_018816_6_0_6"/>
<keyword evidence="1" id="KW-0175">Coiled coil</keyword>
<dbReference type="GO" id="GO:0005886">
    <property type="term" value="C:plasma membrane"/>
    <property type="evidence" value="ECO:0007669"/>
    <property type="project" value="TreeGrafter"/>
</dbReference>
<dbReference type="Proteomes" id="UP000000809">
    <property type="component" value="Chromosome"/>
</dbReference>
<dbReference type="STRING" id="272843.PM1983"/>
<gene>
    <name evidence="3" type="ordered locus">PM1983</name>
</gene>
<evidence type="ECO:0000259" key="2">
    <source>
        <dbReference type="Pfam" id="PF25973"/>
    </source>
</evidence>
<reference evidence="3 4" key="1">
    <citation type="journal article" date="2001" name="Proc. Natl. Acad. Sci. U.S.A.">
        <title>Complete genomic sequence of Pasteurella multocida Pm70.</title>
        <authorList>
            <person name="May B.J."/>
            <person name="Zhang Q."/>
            <person name="Li L.L."/>
            <person name="Paustian M.L."/>
            <person name="Whittam T.S."/>
            <person name="Kapur V."/>
        </authorList>
    </citation>
    <scope>NUCLEOTIDE SEQUENCE [LARGE SCALE GENOMIC DNA]</scope>
    <source>
        <strain evidence="3 4">Pm70</strain>
    </source>
</reference>
<dbReference type="AlphaFoldDB" id="Q9CJL6"/>
<protein>
    <recommendedName>
        <fullName evidence="2">CzcB-like barrel-sandwich hybrid domain-containing protein</fullName>
    </recommendedName>
</protein>
<sequence length="368" mass="41224">MLFFKSQNNGVLYTIKNGQFLAIFSQQVRFVLQSCSHYISFIYKEIVMKKWLFMLPLIVIGCGVYWTHYHHDNQHTDIVSSNGRLEFLRLDVASLYAGRVEQVLVKEGDYVNKDTLLATLSSDTVKTQVDTAFARKQQAQQAVKRVQAQLSAQQQQLNTALLDVDNAHKLRKNQLISSSEFEKRLALRDAAQANLHALDIAVQEAQSSVAQADAQLRQAHAILADLQIKAPQAGRVVYKLVEVGNVIAAGQKVVSLLDLNEASMYLFFPAPIVNQIPLQSEARLVFDGLEAVFPATVSYVSSDAQFTPKFVETTTEREKLMFKVKLQIPSDIAQKYADYLKGGMTGNGYIRLSSSTEWPAELQLHLPD</sequence>
<dbReference type="PANTHER" id="PTHR30438">
    <property type="entry name" value="36 KDA ANTIGEN-RELATED"/>
    <property type="match status" value="1"/>
</dbReference>
<name>Q9CJL6_PASMU</name>
<dbReference type="Gene3D" id="2.40.50.100">
    <property type="match status" value="1"/>
</dbReference>
<evidence type="ECO:0000256" key="1">
    <source>
        <dbReference type="SAM" id="Coils"/>
    </source>
</evidence>
<dbReference type="SUPFAM" id="SSF111369">
    <property type="entry name" value="HlyD-like secretion proteins"/>
    <property type="match status" value="1"/>
</dbReference>
<dbReference type="Gene3D" id="1.10.287.470">
    <property type="entry name" value="Helix hairpin bin"/>
    <property type="match status" value="1"/>
</dbReference>